<evidence type="ECO:0000256" key="1">
    <source>
        <dbReference type="SAM" id="Phobius"/>
    </source>
</evidence>
<accession>A0A1R1L8K7</accession>
<dbReference type="STRING" id="554083.BKD30_10895"/>
<feature type="transmembrane region" description="Helical" evidence="1">
    <location>
        <begin position="100"/>
        <end position="120"/>
    </location>
</feature>
<reference evidence="3 4" key="1">
    <citation type="submission" date="2016-12" db="EMBL/GenBank/DDBJ databases">
        <title>Draft genome of Tersicoccus phoenicis 1P05MA.</title>
        <authorList>
            <person name="Nakajima Y."/>
            <person name="Yoshizawa S."/>
            <person name="Nakamura K."/>
            <person name="Ogura Y."/>
            <person name="Hayashi T."/>
            <person name="Kogure K."/>
        </authorList>
    </citation>
    <scope>NUCLEOTIDE SEQUENCE [LARGE SCALE GENOMIC DNA]</scope>
    <source>
        <strain evidence="3 4">1p05MA</strain>
    </source>
</reference>
<gene>
    <name evidence="3" type="ORF">BKD30_10895</name>
</gene>
<keyword evidence="1" id="KW-0812">Transmembrane</keyword>
<keyword evidence="1" id="KW-1133">Transmembrane helix</keyword>
<dbReference type="EMBL" id="MRDE01000068">
    <property type="protein sequence ID" value="OMH23865.1"/>
    <property type="molecule type" value="Genomic_DNA"/>
</dbReference>
<evidence type="ECO:0000313" key="4">
    <source>
        <dbReference type="Proteomes" id="UP000187085"/>
    </source>
</evidence>
<name>A0A1R1L8K7_9MICC</name>
<dbReference type="Proteomes" id="UP000187085">
    <property type="component" value="Unassembled WGS sequence"/>
</dbReference>
<organism evidence="3 4">
    <name type="scientific">Tersicoccus phoenicis</name>
    <dbReference type="NCBI Taxonomy" id="554083"/>
    <lineage>
        <taxon>Bacteria</taxon>
        <taxon>Bacillati</taxon>
        <taxon>Actinomycetota</taxon>
        <taxon>Actinomycetes</taxon>
        <taxon>Micrococcales</taxon>
        <taxon>Micrococcaceae</taxon>
        <taxon>Tersicoccus</taxon>
    </lineage>
</organism>
<dbReference type="AlphaFoldDB" id="A0A1R1L8K7"/>
<evidence type="ECO:0000313" key="3">
    <source>
        <dbReference type="EMBL" id="OMH23865.1"/>
    </source>
</evidence>
<keyword evidence="4" id="KW-1185">Reference proteome</keyword>
<evidence type="ECO:0000259" key="2">
    <source>
        <dbReference type="Pfam" id="PF04892"/>
    </source>
</evidence>
<comment type="caution">
    <text evidence="3">The sequence shown here is derived from an EMBL/GenBank/DDBJ whole genome shotgun (WGS) entry which is preliminary data.</text>
</comment>
<sequence length="136" mass="14864">MIIVVAVMVFWPVPVDRPFRQVIMQVLDAARDRGLPPWVTYNQVERAANVLLFMPVGAVVTLVLRRPVVALTLCVLASAGIELVQYFLLGSRKGSVVDLAMNSLGAAVGVTGVVVTARIVRLLRNRWGRRSVSEPS</sequence>
<feature type="domain" description="VanZ-like" evidence="2">
    <location>
        <begin position="37"/>
        <end position="112"/>
    </location>
</feature>
<dbReference type="InterPro" id="IPR006976">
    <property type="entry name" value="VanZ-like"/>
</dbReference>
<proteinExistence type="predicted"/>
<dbReference type="Pfam" id="PF04892">
    <property type="entry name" value="VanZ"/>
    <property type="match status" value="1"/>
</dbReference>
<feature type="transmembrane region" description="Helical" evidence="1">
    <location>
        <begin position="69"/>
        <end position="88"/>
    </location>
</feature>
<protein>
    <recommendedName>
        <fullName evidence="2">VanZ-like domain-containing protein</fullName>
    </recommendedName>
</protein>
<keyword evidence="1" id="KW-0472">Membrane</keyword>